<sequence>MNCDYLKLYSIRDDDVLKFIKSWQYQDDIYDTFEKINGIIRNEIQPNNYLKNIELNYIFINELLLHFFYNKKIKLTNSFIQEYISYVIQNKSIINIQEFILKTFYIFSILIYELYNKFTTRFITFEKYLEDTGQIENIDNIVLYRGFDSDRYNLLLNKSKKVEINKKFKIGCFLSTTLYRTTALSYIRSHNIENRILWKINISSDKFNDFYYSYLLSSNHCFESEHITPKNDVEFLLNLNIELQLKNIKKYGNYTEYEWDFVQYKQLSQTFYNNFDNYIKNILNFIYRNNTDLYPFFKNNLKRDRSISSSSSRSTSTSSRSRKIKK</sequence>
<dbReference type="AlphaFoldDB" id="A0A6C0CEA1"/>
<accession>A0A6C0CEA1</accession>
<name>A0A6C0CEA1_9ZZZZ</name>
<reference evidence="2" key="1">
    <citation type="journal article" date="2020" name="Nature">
        <title>Giant virus diversity and host interactions through global metagenomics.</title>
        <authorList>
            <person name="Schulz F."/>
            <person name="Roux S."/>
            <person name="Paez-Espino D."/>
            <person name="Jungbluth S."/>
            <person name="Walsh D.A."/>
            <person name="Denef V.J."/>
            <person name="McMahon K.D."/>
            <person name="Konstantinidis K.T."/>
            <person name="Eloe-Fadrosh E.A."/>
            <person name="Kyrpides N.C."/>
            <person name="Woyke T."/>
        </authorList>
    </citation>
    <scope>NUCLEOTIDE SEQUENCE</scope>
    <source>
        <strain evidence="2">GVMAG-M-3300020727-4</strain>
    </source>
</reference>
<feature type="region of interest" description="Disordered" evidence="1">
    <location>
        <begin position="306"/>
        <end position="326"/>
    </location>
</feature>
<proteinExistence type="predicted"/>
<feature type="compositionally biased region" description="Low complexity" evidence="1">
    <location>
        <begin position="307"/>
        <end position="319"/>
    </location>
</feature>
<evidence type="ECO:0000313" key="2">
    <source>
        <dbReference type="EMBL" id="QHT02898.1"/>
    </source>
</evidence>
<protein>
    <submittedName>
        <fullName evidence="2">Uncharacterized protein</fullName>
    </submittedName>
</protein>
<dbReference type="EMBL" id="MN739403">
    <property type="protein sequence ID" value="QHT02898.1"/>
    <property type="molecule type" value="Genomic_DNA"/>
</dbReference>
<evidence type="ECO:0000256" key="1">
    <source>
        <dbReference type="SAM" id="MobiDB-lite"/>
    </source>
</evidence>
<organism evidence="2">
    <name type="scientific">viral metagenome</name>
    <dbReference type="NCBI Taxonomy" id="1070528"/>
    <lineage>
        <taxon>unclassified sequences</taxon>
        <taxon>metagenomes</taxon>
        <taxon>organismal metagenomes</taxon>
    </lineage>
</organism>